<dbReference type="AlphaFoldDB" id="A0A1E4THF1"/>
<dbReference type="PANTHER" id="PTHR14296">
    <property type="entry name" value="REMODELING AND SPACING FACTOR 1"/>
    <property type="match status" value="1"/>
</dbReference>
<feature type="region of interest" description="Disordered" evidence="5">
    <location>
        <begin position="396"/>
        <end position="423"/>
    </location>
</feature>
<keyword evidence="4" id="KW-0175">Coiled coil</keyword>
<feature type="region of interest" description="Disordered" evidence="5">
    <location>
        <begin position="193"/>
        <end position="238"/>
    </location>
</feature>
<keyword evidence="2" id="KW-0863">Zinc-finger</keyword>
<dbReference type="EMBL" id="KV453842">
    <property type="protein sequence ID" value="ODV91163.1"/>
    <property type="molecule type" value="Genomic_DNA"/>
</dbReference>
<keyword evidence="1" id="KW-0479">Metal-binding</keyword>
<keyword evidence="8" id="KW-1185">Reference proteome</keyword>
<dbReference type="GO" id="GO:0006355">
    <property type="term" value="P:regulation of DNA-templated transcription"/>
    <property type="evidence" value="ECO:0007669"/>
    <property type="project" value="InterPro"/>
</dbReference>
<dbReference type="OrthoDB" id="303107at2759"/>
<keyword evidence="3" id="KW-0862">Zinc</keyword>
<dbReference type="SUPFAM" id="SSF57903">
    <property type="entry name" value="FYVE/PHD zinc finger"/>
    <property type="match status" value="1"/>
</dbReference>
<proteinExistence type="predicted"/>
<dbReference type="GO" id="GO:0031213">
    <property type="term" value="C:RSF complex"/>
    <property type="evidence" value="ECO:0007669"/>
    <property type="project" value="InterPro"/>
</dbReference>
<dbReference type="InterPro" id="IPR011011">
    <property type="entry name" value="Znf_FYVE_PHD"/>
</dbReference>
<evidence type="ECO:0000256" key="4">
    <source>
        <dbReference type="SAM" id="Coils"/>
    </source>
</evidence>
<evidence type="ECO:0000256" key="1">
    <source>
        <dbReference type="ARBA" id="ARBA00022723"/>
    </source>
</evidence>
<gene>
    <name evidence="7" type="ORF">CANCADRAFT_119225</name>
</gene>
<dbReference type="GO" id="GO:0008270">
    <property type="term" value="F:zinc ion binding"/>
    <property type="evidence" value="ECO:0007669"/>
    <property type="project" value="UniProtKB-KW"/>
</dbReference>
<accession>A0A1E4THF1</accession>
<evidence type="ECO:0000256" key="3">
    <source>
        <dbReference type="ARBA" id="ARBA00022833"/>
    </source>
</evidence>
<evidence type="ECO:0000256" key="5">
    <source>
        <dbReference type="SAM" id="MobiDB-lite"/>
    </source>
</evidence>
<protein>
    <recommendedName>
        <fullName evidence="6">Zinc finger PHD-type domain-containing protein</fullName>
    </recommendedName>
</protein>
<dbReference type="InterPro" id="IPR028938">
    <property type="entry name" value="Rsf1-like"/>
</dbReference>
<feature type="region of interest" description="Disordered" evidence="5">
    <location>
        <begin position="328"/>
        <end position="348"/>
    </location>
</feature>
<feature type="region of interest" description="Disordered" evidence="5">
    <location>
        <begin position="813"/>
        <end position="836"/>
    </location>
</feature>
<feature type="compositionally biased region" description="Polar residues" evidence="5">
    <location>
        <begin position="203"/>
        <end position="212"/>
    </location>
</feature>
<evidence type="ECO:0000256" key="2">
    <source>
        <dbReference type="ARBA" id="ARBA00022771"/>
    </source>
</evidence>
<sequence>MDEYHQNLAELRNMWEFSALFEWLFLFRSTIRIKEDIEVEDLEDALLGQHHKAEIITKVHLGLVRNLAVAVTPESLDLITFRTISSKCPQLAHILHVESEHSDSEDQQPSKPAYKSLVDLDPFDRTKILHALANLQMANPDKFRKLLEEAGSDSDEIEWRMDPVGWDKNGASYILLDDNRLYRFSVLYPERPFKTRREKTPPQRATRSAKNQKTTRSSRRSTRIIHDESSDSDSDPYEDSSLLDLSVVFDPTWEVICITYDDWSEFLSKLSKSKHPDERAMHKFLSSRVMPIIEEAEQKRLKAEQAREKARLQELLIQNRKRSSRVEQLKQREEEAKQKAEEEAQRRAEMIRQRRQKEMERRKNEELRIKLAEREVRLEQRQIRLLKSQAQALKERLSNRESASLEPDAPGPARPQRARRAARDKAESKIYSIASSKSWIFDCSCGVYGRNYDDGELSVCCGRCEVWEHVRCVPEQEREKILHASNDESQYEYICESCKKYNSMTLEEQAKILEDLELEEQRKIEAEKAEQERIAEEARQAEEAARLAKEKRQAKERAKYVRRRERMRLKRLEEQRSKEMEAAKAQGVAYPSGGDLTSGVSIIHSHAEAIHPLMNIANHDALNPQNVQPSTAYSDSRNSNAHLVGVTEVASSGTVNARHIDDSRSAVGTSATYRETPATAIASREPHTSHLDVTATVGDSTLTGKMDVETTISPIVQTSATMTNIVPQVPIEVNSHANPLPSAVVQSATFMHTHDGAPSGAGNFIVPINPAVGEGSTINGNSHRVLPAGDNTALNASLGISNTGMLKTNDVNNMSHTGAPIESSKETNAQIKPGSG</sequence>
<organism evidence="7 8">
    <name type="scientific">Tortispora caseinolytica NRRL Y-17796</name>
    <dbReference type="NCBI Taxonomy" id="767744"/>
    <lineage>
        <taxon>Eukaryota</taxon>
        <taxon>Fungi</taxon>
        <taxon>Dikarya</taxon>
        <taxon>Ascomycota</taxon>
        <taxon>Saccharomycotina</taxon>
        <taxon>Trigonopsidomycetes</taxon>
        <taxon>Trigonopsidales</taxon>
        <taxon>Trigonopsidaceae</taxon>
        <taxon>Tortispora</taxon>
    </lineage>
</organism>
<name>A0A1E4THF1_9ASCO</name>
<evidence type="ECO:0000313" key="7">
    <source>
        <dbReference type="EMBL" id="ODV91163.1"/>
    </source>
</evidence>
<feature type="region of interest" description="Disordered" evidence="5">
    <location>
        <begin position="655"/>
        <end position="674"/>
    </location>
</feature>
<dbReference type="SMART" id="SM00249">
    <property type="entry name" value="PHD"/>
    <property type="match status" value="1"/>
</dbReference>
<feature type="domain" description="Zinc finger PHD-type" evidence="6">
    <location>
        <begin position="444"/>
        <end position="499"/>
    </location>
</feature>
<dbReference type="PANTHER" id="PTHR14296:SF3">
    <property type="entry name" value="DIKAR, ISOFORM F"/>
    <property type="match status" value="1"/>
</dbReference>
<reference evidence="8" key="1">
    <citation type="submission" date="2016-02" db="EMBL/GenBank/DDBJ databases">
        <title>Comparative genomics of biotechnologically important yeasts.</title>
        <authorList>
            <consortium name="DOE Joint Genome Institute"/>
            <person name="Riley R."/>
            <person name="Haridas S."/>
            <person name="Wolfe K.H."/>
            <person name="Lopes M.R."/>
            <person name="Hittinger C.T."/>
            <person name="Goker M."/>
            <person name="Salamov A."/>
            <person name="Wisecaver J."/>
            <person name="Long T.M."/>
            <person name="Aerts A.L."/>
            <person name="Barry K."/>
            <person name="Choi C."/>
            <person name="Clum A."/>
            <person name="Coughlan A.Y."/>
            <person name="Deshpande S."/>
            <person name="Douglass A.P."/>
            <person name="Hanson S.J."/>
            <person name="Klenk H.-P."/>
            <person name="Labutti K."/>
            <person name="Lapidus A."/>
            <person name="Lindquist E."/>
            <person name="Lipzen A."/>
            <person name="Meier-Kolthoff J.P."/>
            <person name="Ohm R.A."/>
            <person name="Otillar R.P."/>
            <person name="Pangilinan J."/>
            <person name="Peng Y."/>
            <person name="Rokas A."/>
            <person name="Rosa C.A."/>
            <person name="Scheuner C."/>
            <person name="Sibirny A.A."/>
            <person name="Slot J.C."/>
            <person name="Stielow J.B."/>
            <person name="Sun H."/>
            <person name="Kurtzman C.P."/>
            <person name="Blackwell M."/>
            <person name="Jeffries T.W."/>
            <person name="Grigoriev I.V."/>
        </authorList>
    </citation>
    <scope>NUCLEOTIDE SEQUENCE [LARGE SCALE GENOMIC DNA]</scope>
    <source>
        <strain evidence="8">NRRL Y-17796</strain>
    </source>
</reference>
<evidence type="ECO:0000313" key="8">
    <source>
        <dbReference type="Proteomes" id="UP000095023"/>
    </source>
</evidence>
<dbReference type="Proteomes" id="UP000095023">
    <property type="component" value="Unassembled WGS sequence"/>
</dbReference>
<dbReference type="InterPro" id="IPR013083">
    <property type="entry name" value="Znf_RING/FYVE/PHD"/>
</dbReference>
<dbReference type="Gene3D" id="3.30.40.10">
    <property type="entry name" value="Zinc/RING finger domain, C3HC4 (zinc finger)"/>
    <property type="match status" value="1"/>
</dbReference>
<evidence type="ECO:0000259" key="6">
    <source>
        <dbReference type="SMART" id="SM00249"/>
    </source>
</evidence>
<feature type="coiled-coil region" evidence="4">
    <location>
        <begin position="513"/>
        <end position="582"/>
    </location>
</feature>
<dbReference type="InterPro" id="IPR001965">
    <property type="entry name" value="Znf_PHD"/>
</dbReference>